<dbReference type="AlphaFoldDB" id="A0A0E9TWW9"/>
<organism evidence="1">
    <name type="scientific">Anguilla anguilla</name>
    <name type="common">European freshwater eel</name>
    <name type="synonym">Muraena anguilla</name>
    <dbReference type="NCBI Taxonomy" id="7936"/>
    <lineage>
        <taxon>Eukaryota</taxon>
        <taxon>Metazoa</taxon>
        <taxon>Chordata</taxon>
        <taxon>Craniata</taxon>
        <taxon>Vertebrata</taxon>
        <taxon>Euteleostomi</taxon>
        <taxon>Actinopterygii</taxon>
        <taxon>Neopterygii</taxon>
        <taxon>Teleostei</taxon>
        <taxon>Anguilliformes</taxon>
        <taxon>Anguillidae</taxon>
        <taxon>Anguilla</taxon>
    </lineage>
</organism>
<reference evidence="1" key="1">
    <citation type="submission" date="2014-11" db="EMBL/GenBank/DDBJ databases">
        <authorList>
            <person name="Amaro Gonzalez C."/>
        </authorList>
    </citation>
    <scope>NUCLEOTIDE SEQUENCE</scope>
</reference>
<reference evidence="1" key="2">
    <citation type="journal article" date="2015" name="Fish Shellfish Immunol.">
        <title>Early steps in the European eel (Anguilla anguilla)-Vibrio vulnificus interaction in the gills: Role of the RtxA13 toxin.</title>
        <authorList>
            <person name="Callol A."/>
            <person name="Pajuelo D."/>
            <person name="Ebbesson L."/>
            <person name="Teles M."/>
            <person name="MacKenzie S."/>
            <person name="Amaro C."/>
        </authorList>
    </citation>
    <scope>NUCLEOTIDE SEQUENCE</scope>
</reference>
<evidence type="ECO:0000313" key="1">
    <source>
        <dbReference type="EMBL" id="JAH58184.1"/>
    </source>
</evidence>
<accession>A0A0E9TWW9</accession>
<name>A0A0E9TWW9_ANGAN</name>
<dbReference type="EMBL" id="GBXM01050393">
    <property type="protein sequence ID" value="JAH58184.1"/>
    <property type="molecule type" value="Transcribed_RNA"/>
</dbReference>
<proteinExistence type="predicted"/>
<protein>
    <submittedName>
        <fullName evidence="1">Uncharacterized protein</fullName>
    </submittedName>
</protein>
<sequence length="57" mass="6902">MYFKNDSYEVNKEVVFCFILSVKKTITNTFNIFLNHSQWYRAKQCNLDQLVQFTNTK</sequence>